<dbReference type="Pfam" id="PF25015">
    <property type="entry name" value="RBD_AKAP-17A"/>
    <property type="match status" value="1"/>
</dbReference>
<dbReference type="PANTHER" id="PTHR12484">
    <property type="entry name" value="B-LYMPHOCYTE ANTIGEN-RELATED"/>
    <property type="match status" value="1"/>
</dbReference>
<dbReference type="InterPro" id="IPR007130">
    <property type="entry name" value="DAGAT"/>
</dbReference>
<dbReference type="Pfam" id="PF03982">
    <property type="entry name" value="DAGAT"/>
    <property type="match status" value="1"/>
</dbReference>
<name>A0ABN7A7W4_9HEMI</name>
<protein>
    <submittedName>
        <fullName evidence="7">A kinase (PRKA) anchor protein 17A</fullName>
    </submittedName>
</protein>
<feature type="region of interest" description="Disordered" evidence="5">
    <location>
        <begin position="374"/>
        <end position="402"/>
    </location>
</feature>
<feature type="region of interest" description="Disordered" evidence="5">
    <location>
        <begin position="416"/>
        <end position="511"/>
    </location>
</feature>
<evidence type="ECO:0000256" key="6">
    <source>
        <dbReference type="SAM" id="Phobius"/>
    </source>
</evidence>
<proteinExistence type="inferred from homology"/>
<dbReference type="PANTHER" id="PTHR12484:SF4">
    <property type="entry name" value="A-KINASE ANCHOR PROTEIN 17A"/>
    <property type="match status" value="1"/>
</dbReference>
<comment type="similarity">
    <text evidence="1">Belongs to the diacylglycerol acyltransferase family.</text>
</comment>
<keyword evidence="3" id="KW-0012">Acyltransferase</keyword>
<feature type="region of interest" description="Disordered" evidence="5">
    <location>
        <begin position="303"/>
        <end position="335"/>
    </location>
</feature>
<evidence type="ECO:0000313" key="7">
    <source>
        <dbReference type="EMBL" id="BES87209.1"/>
    </source>
</evidence>
<dbReference type="GO" id="GO:0016301">
    <property type="term" value="F:kinase activity"/>
    <property type="evidence" value="ECO:0007669"/>
    <property type="project" value="UniProtKB-KW"/>
</dbReference>
<evidence type="ECO:0000256" key="2">
    <source>
        <dbReference type="ARBA" id="ARBA00022679"/>
    </source>
</evidence>
<evidence type="ECO:0000256" key="1">
    <source>
        <dbReference type="ARBA" id="ARBA00005420"/>
    </source>
</evidence>
<feature type="coiled-coil region" evidence="4">
    <location>
        <begin position="267"/>
        <end position="298"/>
    </location>
</feature>
<reference evidence="7 8" key="1">
    <citation type="submission" date="2023-09" db="EMBL/GenBank/DDBJ databases">
        <title>Nesidiocoris tenuis whole genome shotgun sequence.</title>
        <authorList>
            <person name="Shibata T."/>
            <person name="Shimoda M."/>
            <person name="Kobayashi T."/>
            <person name="Uehara T."/>
        </authorList>
    </citation>
    <scope>NUCLEOTIDE SEQUENCE [LARGE SCALE GENOMIC DNA]</scope>
    <source>
        <strain evidence="7 8">Japan</strain>
    </source>
</reference>
<evidence type="ECO:0000313" key="8">
    <source>
        <dbReference type="Proteomes" id="UP001307889"/>
    </source>
</evidence>
<organism evidence="7 8">
    <name type="scientific">Nesidiocoris tenuis</name>
    <dbReference type="NCBI Taxonomy" id="355587"/>
    <lineage>
        <taxon>Eukaryota</taxon>
        <taxon>Metazoa</taxon>
        <taxon>Ecdysozoa</taxon>
        <taxon>Arthropoda</taxon>
        <taxon>Hexapoda</taxon>
        <taxon>Insecta</taxon>
        <taxon>Pterygota</taxon>
        <taxon>Neoptera</taxon>
        <taxon>Paraneoptera</taxon>
        <taxon>Hemiptera</taxon>
        <taxon>Heteroptera</taxon>
        <taxon>Panheteroptera</taxon>
        <taxon>Cimicomorpha</taxon>
        <taxon>Miridae</taxon>
        <taxon>Dicyphina</taxon>
        <taxon>Nesidiocoris</taxon>
    </lineage>
</organism>
<dbReference type="Proteomes" id="UP001307889">
    <property type="component" value="Chromosome 1"/>
</dbReference>
<keyword evidence="8" id="KW-1185">Reference proteome</keyword>
<evidence type="ECO:0000256" key="3">
    <source>
        <dbReference type="ARBA" id="ARBA00023315"/>
    </source>
</evidence>
<accession>A0ABN7A7W4</accession>
<keyword evidence="2" id="KW-0808">Transferase</keyword>
<dbReference type="CDD" id="cd07987">
    <property type="entry name" value="LPLAT_MGAT-like"/>
    <property type="match status" value="1"/>
</dbReference>
<keyword evidence="6" id="KW-0472">Membrane</keyword>
<dbReference type="EMBL" id="AP028909">
    <property type="protein sequence ID" value="BES87209.1"/>
    <property type="molecule type" value="Genomic_DNA"/>
</dbReference>
<feature type="compositionally biased region" description="Basic and acidic residues" evidence="5">
    <location>
        <begin position="493"/>
        <end position="508"/>
    </location>
</feature>
<sequence length="893" mass="103078">MANPRGYPTCTDLSDIKPLCKKKGMYLKPLVRLNISVQLPKTKSQEYSISNHALMEAVRQMALPDEFCSIKTTRTSVDMVRFEAEVEMPKNIRYILSRLDGEPIKLKGYLEQGRVRASIAKNDFPSRHDWDSFFRDAKHMNELKAGERPDTIHVQDLPVDWFVTKSSDGKPCERLVCRIFEQFGAISAVDIPSNDPYRSKMGPHISGIKQFNFSSTNLFETYVQYKDYVSFVCAMDALRGMKLLKKDQDEAFTQVLKVDFDKTKHLSETSIRKRKLLREKLMEAERQQEEKCEEVVDNIVHTKRPSVEPRRKVREKSETPPSADESRKSESPGPSIKKIIREEKLYLVAQRKLESIRLLSELLERIADKKTVGGAARMEKRPKPKPLASVVNPTYSASTPDEIKDEPFDNYAGNSYANQQDGGSYNRGFWRGRGQRFQGQRGRGRFQRGRGFFNNQGPGRWENQQNPREGFSSRRDGYPREDYSSNPLQREPSGSRDNRDGFRRHMDGPRPYFNPRDQMFYNNELQSMYYRYFQGLVHSDSRRSRSRSGSRMGPRRMRFYTTFDDFFKTAGMALFIGLFFFGPIWSLIVCALIYNSPAYPILIAYFFWMYIDRETPYKNGRRCEKLCSWWIYSAFRRYFPHVLVKTADLPAEKNYLLCLFPHGIFVTAGFAHFTTNRTDFNRLFPGLTTTFHTLNSNFVYPFARDWSLGIGLMAVSKETLIHGLTRHPPRGRALVICPGGSAEAMLCGSGTHRVVLKNRKGFIKIAIITGTSLVPVYAFGETDLYDLQALVKNSWRWRIVDYLKKLTGVAFIIPPMNSAGFFQKSFGFLPRPRQVTTIVGKPMEVEKNPQPSNDEIDAVHIKFVKELTSLFEEHKHKYVRDPDNTYLSVESSS</sequence>
<evidence type="ECO:0000256" key="4">
    <source>
        <dbReference type="SAM" id="Coils"/>
    </source>
</evidence>
<feature type="compositionally biased region" description="Basic and acidic residues" evidence="5">
    <location>
        <begin position="305"/>
        <end position="330"/>
    </location>
</feature>
<keyword evidence="6" id="KW-1133">Transmembrane helix</keyword>
<evidence type="ECO:0000256" key="5">
    <source>
        <dbReference type="SAM" id="MobiDB-lite"/>
    </source>
</evidence>
<feature type="compositionally biased region" description="Basic and acidic residues" evidence="5">
    <location>
        <begin position="471"/>
        <end position="483"/>
    </location>
</feature>
<keyword evidence="6" id="KW-0812">Transmembrane</keyword>
<feature type="transmembrane region" description="Helical" evidence="6">
    <location>
        <begin position="566"/>
        <end position="585"/>
    </location>
</feature>
<gene>
    <name evidence="7" type="ORF">NTJ_00014</name>
</gene>
<dbReference type="InterPro" id="IPR056852">
    <property type="entry name" value="AK17A/B"/>
</dbReference>
<keyword evidence="4" id="KW-0175">Coiled coil</keyword>
<keyword evidence="7" id="KW-0418">Kinase</keyword>